<dbReference type="OrthoDB" id="2376965at2"/>
<feature type="transmembrane region" description="Helical" evidence="6">
    <location>
        <begin position="52"/>
        <end position="72"/>
    </location>
</feature>
<dbReference type="Proteomes" id="UP000078454">
    <property type="component" value="Unassembled WGS sequence"/>
</dbReference>
<dbReference type="InterPro" id="IPR022781">
    <property type="entry name" value="Flagellar_biosynth_FliO"/>
</dbReference>
<comment type="caution">
    <text evidence="7">The sequence shown here is derived from an EMBL/GenBank/DDBJ whole genome shotgun (WGS) entry which is preliminary data.</text>
</comment>
<dbReference type="Pfam" id="PF04347">
    <property type="entry name" value="FliO"/>
    <property type="match status" value="1"/>
</dbReference>
<keyword evidence="8" id="KW-1185">Reference proteome</keyword>
<dbReference type="AlphaFoldDB" id="A0A198AL21"/>
<keyword evidence="5 6" id="KW-0472">Membrane</keyword>
<evidence type="ECO:0000256" key="6">
    <source>
        <dbReference type="SAM" id="Phobius"/>
    </source>
</evidence>
<keyword evidence="3 6" id="KW-0812">Transmembrane</keyword>
<keyword evidence="2" id="KW-1003">Cell membrane</keyword>
<evidence type="ECO:0000256" key="3">
    <source>
        <dbReference type="ARBA" id="ARBA00022692"/>
    </source>
</evidence>
<dbReference type="GO" id="GO:0016020">
    <property type="term" value="C:membrane"/>
    <property type="evidence" value="ECO:0007669"/>
    <property type="project" value="InterPro"/>
</dbReference>
<comment type="subcellular location">
    <subcellularLocation>
        <location evidence="1">Cell membrane</location>
    </subcellularLocation>
</comment>
<keyword evidence="4 6" id="KW-1133">Transmembrane helix</keyword>
<reference evidence="7 8" key="1">
    <citation type="submission" date="2016-05" db="EMBL/GenBank/DDBJ databases">
        <title>Paenibacillus sp. 1ZS3-15 nov., isolated from the rhizosphere soil.</title>
        <authorList>
            <person name="Zhang X.X."/>
            <person name="Zhang J."/>
        </authorList>
    </citation>
    <scope>NUCLEOTIDE SEQUENCE [LARGE SCALE GENOMIC DNA]</scope>
    <source>
        <strain evidence="7 8">1ZS3-15</strain>
    </source>
</reference>
<protein>
    <recommendedName>
        <fullName evidence="9">Flagellar protein</fullName>
    </recommendedName>
</protein>
<dbReference type="EMBL" id="LYPB01000048">
    <property type="protein sequence ID" value="OAS21721.1"/>
    <property type="molecule type" value="Genomic_DNA"/>
</dbReference>
<dbReference type="RefSeq" id="WP_068662569.1">
    <property type="nucleotide sequence ID" value="NZ_LYPB01000048.1"/>
</dbReference>
<organism evidence="7 8">
    <name type="scientific">Paenibacillus oryzisoli</name>
    <dbReference type="NCBI Taxonomy" id="1850517"/>
    <lineage>
        <taxon>Bacteria</taxon>
        <taxon>Bacillati</taxon>
        <taxon>Bacillota</taxon>
        <taxon>Bacilli</taxon>
        <taxon>Bacillales</taxon>
        <taxon>Paenibacillaceae</taxon>
        <taxon>Paenibacillus</taxon>
    </lineage>
</organism>
<evidence type="ECO:0000256" key="1">
    <source>
        <dbReference type="ARBA" id="ARBA00004236"/>
    </source>
</evidence>
<evidence type="ECO:0000256" key="2">
    <source>
        <dbReference type="ARBA" id="ARBA00022475"/>
    </source>
</evidence>
<accession>A0A198AL21</accession>
<evidence type="ECO:0000313" key="8">
    <source>
        <dbReference type="Proteomes" id="UP000078454"/>
    </source>
</evidence>
<sequence length="210" mass="23681">MKRFQSNKAFLPIFTFLVMLNTSIVVNAETESTNNDSLSDYPGSLSSGDSLFMVVKVIAVLAFIIILFYVLMKYVAKKNKGSLFGNSIRSLGGVPLGQNKSIQIVEIGHSLFVVGVGENIQLLDKIIDADEVAYITELLQSSQDDRMGFGTLSKWINKLPKKKSDIEEEVELTSSFQQVFHDKLKRVTDRNKHVEEWLSDKKQTDRLNEE</sequence>
<name>A0A198AL21_9BACL</name>
<gene>
    <name evidence="7" type="ORF">A8708_17540</name>
</gene>
<dbReference type="STRING" id="1850517.A8708_17540"/>
<evidence type="ECO:0000256" key="4">
    <source>
        <dbReference type="ARBA" id="ARBA00022989"/>
    </source>
</evidence>
<proteinExistence type="predicted"/>
<evidence type="ECO:0000256" key="5">
    <source>
        <dbReference type="ARBA" id="ARBA00023136"/>
    </source>
</evidence>
<dbReference type="GO" id="GO:0044781">
    <property type="term" value="P:bacterial-type flagellum organization"/>
    <property type="evidence" value="ECO:0007669"/>
    <property type="project" value="InterPro"/>
</dbReference>
<evidence type="ECO:0000313" key="7">
    <source>
        <dbReference type="EMBL" id="OAS21721.1"/>
    </source>
</evidence>
<evidence type="ECO:0008006" key="9">
    <source>
        <dbReference type="Google" id="ProtNLM"/>
    </source>
</evidence>